<dbReference type="Pfam" id="PF13742">
    <property type="entry name" value="tRNA_anti_2"/>
    <property type="match status" value="1"/>
</dbReference>
<dbReference type="Proteomes" id="UP000184206">
    <property type="component" value="Unassembled WGS sequence"/>
</dbReference>
<dbReference type="GO" id="GO:0005737">
    <property type="term" value="C:cytoplasm"/>
    <property type="evidence" value="ECO:0007669"/>
    <property type="project" value="UniProtKB-SubCell"/>
</dbReference>
<keyword evidence="3 5" id="KW-0378">Hydrolase</keyword>
<keyword evidence="4 5" id="KW-0269">Exonuclease</keyword>
<dbReference type="CDD" id="cd04489">
    <property type="entry name" value="ExoVII_LU_OBF"/>
    <property type="match status" value="1"/>
</dbReference>
<dbReference type="GO" id="GO:0008855">
    <property type="term" value="F:exodeoxyribonuclease VII activity"/>
    <property type="evidence" value="ECO:0007669"/>
    <property type="project" value="UniProtKB-UniRule"/>
</dbReference>
<dbReference type="InterPro" id="IPR003753">
    <property type="entry name" value="Exonuc_VII_L"/>
</dbReference>
<dbReference type="NCBIfam" id="TIGR00237">
    <property type="entry name" value="xseA"/>
    <property type="match status" value="1"/>
</dbReference>
<gene>
    <name evidence="5" type="primary">xseA</name>
    <name evidence="9" type="ORF">SAMN02745189_00440</name>
</gene>
<feature type="domain" description="OB-fold nucleic acid binding" evidence="8">
    <location>
        <begin position="15"/>
        <end position="110"/>
    </location>
</feature>
<reference evidence="9 10" key="1">
    <citation type="submission" date="2016-11" db="EMBL/GenBank/DDBJ databases">
        <authorList>
            <person name="Jaros S."/>
            <person name="Januszkiewicz K."/>
            <person name="Wedrychowicz H."/>
        </authorList>
    </citation>
    <scope>NUCLEOTIDE SEQUENCE [LARGE SCALE GENOMIC DNA]</scope>
    <source>
        <strain evidence="9 10">DSM 16010</strain>
    </source>
</reference>
<keyword evidence="1 5" id="KW-0963">Cytoplasm</keyword>
<accession>A0A1M7BG55</accession>
<feature type="domain" description="Exonuclease VII large subunit C-terminal" evidence="7">
    <location>
        <begin position="133"/>
        <end position="444"/>
    </location>
</feature>
<dbReference type="Pfam" id="PF02601">
    <property type="entry name" value="Exonuc_VII_L"/>
    <property type="match status" value="1"/>
</dbReference>
<keyword evidence="10" id="KW-1185">Reference proteome</keyword>
<comment type="subcellular location">
    <subcellularLocation>
        <location evidence="5 6">Cytoplasm</location>
    </subcellularLocation>
</comment>
<comment type="function">
    <text evidence="5">Bidirectionally degrades single-stranded DNA into large acid-insoluble oligonucleotides, which are then degraded further into small acid-soluble oligonucleotides.</text>
</comment>
<comment type="subunit">
    <text evidence="5">Heterooligomer composed of large and small subunits.</text>
</comment>
<evidence type="ECO:0000256" key="1">
    <source>
        <dbReference type="ARBA" id="ARBA00022490"/>
    </source>
</evidence>
<evidence type="ECO:0000256" key="5">
    <source>
        <dbReference type="HAMAP-Rule" id="MF_00378"/>
    </source>
</evidence>
<evidence type="ECO:0000256" key="4">
    <source>
        <dbReference type="ARBA" id="ARBA00022839"/>
    </source>
</evidence>
<dbReference type="PANTHER" id="PTHR30008">
    <property type="entry name" value="EXODEOXYRIBONUCLEASE 7 LARGE SUBUNIT"/>
    <property type="match status" value="1"/>
</dbReference>
<dbReference type="InterPro" id="IPR025824">
    <property type="entry name" value="OB-fold_nuc-bd_dom"/>
</dbReference>
<evidence type="ECO:0000259" key="7">
    <source>
        <dbReference type="Pfam" id="PF02601"/>
    </source>
</evidence>
<sequence>MQKWTKNMMDNNKYLSVKALTKYLKYKFDQDPYLRRVFVTGELSNVKHHTNGHIYFALKDGQSVIRGVMFRSSAGKLTYNPEEGQKVLIEGRISIFEMNGQYQIYAEDIQMDGIGQLFEQLEKDKKALAGKGYFDPRHKKALPKYPEHIAIVSSATSAAVKDMITTFERRYPLVRLTLLNTLVQGPESRQDVIRKLRQADTLGVDVILLARGGGSIEDLWTFNEKEVALEVFGTRTPVVTGVGHETDTTLVDHVSDLRAPTPTAAAELTVPFHQDIAERLKETGLKITRNRMQAIQSGKQALLPLSGYYKFKTPALLYDQQTEKLIVQKDKLSNSFNRQFTDHAHSLSRLKSTLTHLSPMPDIKRERNRLAVMNEDLDDAVEAVNRDFRQKLLSRIDMLDSLSPSAVLKRGYSYTVKDGDVVKNARDVEKNEVITSHFLKGSIISKVIEVKKDE</sequence>
<dbReference type="HAMAP" id="MF_00378">
    <property type="entry name" value="Exonuc_7_L"/>
    <property type="match status" value="1"/>
</dbReference>
<evidence type="ECO:0000313" key="10">
    <source>
        <dbReference type="Proteomes" id="UP000184206"/>
    </source>
</evidence>
<comment type="catalytic activity">
    <reaction evidence="5 6">
        <text>Exonucleolytic cleavage in either 5'- to 3'- or 3'- to 5'-direction to yield nucleoside 5'-phosphates.</text>
        <dbReference type="EC" id="3.1.11.6"/>
    </reaction>
</comment>
<dbReference type="GO" id="GO:0006308">
    <property type="term" value="P:DNA catabolic process"/>
    <property type="evidence" value="ECO:0007669"/>
    <property type="project" value="UniProtKB-UniRule"/>
</dbReference>
<proteinExistence type="inferred from homology"/>
<name>A0A1M7BG55_9BACL</name>
<protein>
    <recommendedName>
        <fullName evidence="5">Exodeoxyribonuclease 7 large subunit</fullName>
        <ecNumber evidence="5">3.1.11.6</ecNumber>
    </recommendedName>
    <alternativeName>
        <fullName evidence="5">Exodeoxyribonuclease VII large subunit</fullName>
        <shortName evidence="5">Exonuclease VII large subunit</shortName>
    </alternativeName>
</protein>
<organism evidence="9 10">
    <name type="scientific">Lacicoccus alkaliphilus DSM 16010</name>
    <dbReference type="NCBI Taxonomy" id="1123231"/>
    <lineage>
        <taxon>Bacteria</taxon>
        <taxon>Bacillati</taxon>
        <taxon>Bacillota</taxon>
        <taxon>Bacilli</taxon>
        <taxon>Bacillales</taxon>
        <taxon>Salinicoccaceae</taxon>
        <taxon>Lacicoccus</taxon>
    </lineage>
</organism>
<evidence type="ECO:0000256" key="6">
    <source>
        <dbReference type="RuleBase" id="RU004355"/>
    </source>
</evidence>
<dbReference type="AlphaFoldDB" id="A0A1M7BG55"/>
<dbReference type="InterPro" id="IPR020579">
    <property type="entry name" value="Exonuc_VII_lsu_C"/>
</dbReference>
<dbReference type="EMBL" id="FRCF01000002">
    <property type="protein sequence ID" value="SHL53913.1"/>
    <property type="molecule type" value="Genomic_DNA"/>
</dbReference>
<evidence type="ECO:0000259" key="8">
    <source>
        <dbReference type="Pfam" id="PF13742"/>
    </source>
</evidence>
<comment type="similarity">
    <text evidence="5 6">Belongs to the XseA family.</text>
</comment>
<dbReference type="STRING" id="1123231.SAMN02745189_00440"/>
<dbReference type="PANTHER" id="PTHR30008:SF0">
    <property type="entry name" value="EXODEOXYRIBONUCLEASE 7 LARGE SUBUNIT"/>
    <property type="match status" value="1"/>
</dbReference>
<keyword evidence="2 5" id="KW-0540">Nuclease</keyword>
<dbReference type="EC" id="3.1.11.6" evidence="5"/>
<evidence type="ECO:0000256" key="3">
    <source>
        <dbReference type="ARBA" id="ARBA00022801"/>
    </source>
</evidence>
<dbReference type="GO" id="GO:0009318">
    <property type="term" value="C:exodeoxyribonuclease VII complex"/>
    <property type="evidence" value="ECO:0007669"/>
    <property type="project" value="UniProtKB-UniRule"/>
</dbReference>
<dbReference type="GO" id="GO:0003676">
    <property type="term" value="F:nucleic acid binding"/>
    <property type="evidence" value="ECO:0007669"/>
    <property type="project" value="InterPro"/>
</dbReference>
<evidence type="ECO:0000256" key="2">
    <source>
        <dbReference type="ARBA" id="ARBA00022722"/>
    </source>
</evidence>
<evidence type="ECO:0000313" key="9">
    <source>
        <dbReference type="EMBL" id="SHL53913.1"/>
    </source>
</evidence>